<keyword evidence="3" id="KW-1185">Reference proteome</keyword>
<sequence length="134" mass="14968">MGTTPFRYRHPSIQPPNSNSLSEGKQGEGERGGTQEEGTRKTVPNPPIQNQLTPYKCRETHTDTDTQYTYLVTTLPYTPENYRSQLNETVTISPKAGKTVFPSNSGCTLHHRNITSPRGNGKGRGKKEEYKEKG</sequence>
<name>A0A8J2PY47_9BILA</name>
<evidence type="ECO:0000256" key="1">
    <source>
        <dbReference type="SAM" id="MobiDB-lite"/>
    </source>
</evidence>
<organism evidence="2 3">
    <name type="scientific">Cercopithifilaria johnstoni</name>
    <dbReference type="NCBI Taxonomy" id="2874296"/>
    <lineage>
        <taxon>Eukaryota</taxon>
        <taxon>Metazoa</taxon>
        <taxon>Ecdysozoa</taxon>
        <taxon>Nematoda</taxon>
        <taxon>Chromadorea</taxon>
        <taxon>Rhabditida</taxon>
        <taxon>Spirurina</taxon>
        <taxon>Spiruromorpha</taxon>
        <taxon>Filarioidea</taxon>
        <taxon>Onchocercidae</taxon>
        <taxon>Cercopithifilaria</taxon>
    </lineage>
</organism>
<reference evidence="2" key="1">
    <citation type="submission" date="2021-09" db="EMBL/GenBank/DDBJ databases">
        <authorList>
            <consortium name="Pathogen Informatics"/>
        </authorList>
    </citation>
    <scope>NUCLEOTIDE SEQUENCE</scope>
</reference>
<protein>
    <submittedName>
        <fullName evidence="2">Uncharacterized protein</fullName>
    </submittedName>
</protein>
<dbReference type="AlphaFoldDB" id="A0A8J2PY47"/>
<feature type="region of interest" description="Disordered" evidence="1">
    <location>
        <begin position="1"/>
        <end position="60"/>
    </location>
</feature>
<proteinExistence type="predicted"/>
<feature type="compositionally biased region" description="Basic and acidic residues" evidence="1">
    <location>
        <begin position="25"/>
        <end position="40"/>
    </location>
</feature>
<gene>
    <name evidence="2" type="ORF">CJOHNSTONI_LOCUS9390</name>
</gene>
<feature type="region of interest" description="Disordered" evidence="1">
    <location>
        <begin position="96"/>
        <end position="134"/>
    </location>
</feature>
<evidence type="ECO:0000313" key="2">
    <source>
        <dbReference type="EMBL" id="CAG9539824.1"/>
    </source>
</evidence>
<dbReference type="Proteomes" id="UP000746747">
    <property type="component" value="Unassembled WGS sequence"/>
</dbReference>
<dbReference type="OrthoDB" id="10631648at2759"/>
<comment type="caution">
    <text evidence="2">The sequence shown here is derived from an EMBL/GenBank/DDBJ whole genome shotgun (WGS) entry which is preliminary data.</text>
</comment>
<dbReference type="EMBL" id="CAKAEH010001849">
    <property type="protein sequence ID" value="CAG9539824.1"/>
    <property type="molecule type" value="Genomic_DNA"/>
</dbReference>
<evidence type="ECO:0000313" key="3">
    <source>
        <dbReference type="Proteomes" id="UP000746747"/>
    </source>
</evidence>
<accession>A0A8J2PY47</accession>